<protein>
    <submittedName>
        <fullName evidence="1">Uncharacterized protein</fullName>
    </submittedName>
</protein>
<reference evidence="1" key="2">
    <citation type="journal article" date="2015" name="Data Brief">
        <title>Shoot transcriptome of the giant reed, Arundo donax.</title>
        <authorList>
            <person name="Barrero R.A."/>
            <person name="Guerrero F.D."/>
            <person name="Moolhuijzen P."/>
            <person name="Goolsby J.A."/>
            <person name="Tidwell J."/>
            <person name="Bellgard S.E."/>
            <person name="Bellgard M.I."/>
        </authorList>
    </citation>
    <scope>NUCLEOTIDE SEQUENCE</scope>
    <source>
        <tissue evidence="1">Shoot tissue taken approximately 20 cm above the soil surface</tissue>
    </source>
</reference>
<sequence length="25" mass="3033">MLWHGLPFWVFDPCHTKPVKKSKLH</sequence>
<reference evidence="1" key="1">
    <citation type="submission" date="2014-09" db="EMBL/GenBank/DDBJ databases">
        <authorList>
            <person name="Magalhaes I.L.F."/>
            <person name="Oliveira U."/>
            <person name="Santos F.R."/>
            <person name="Vidigal T.H.D.A."/>
            <person name="Brescovit A.D."/>
            <person name="Santos A.J."/>
        </authorList>
    </citation>
    <scope>NUCLEOTIDE SEQUENCE</scope>
    <source>
        <tissue evidence="1">Shoot tissue taken approximately 20 cm above the soil surface</tissue>
    </source>
</reference>
<name>A0A0A9FAR5_ARUDO</name>
<accession>A0A0A9FAR5</accession>
<dbReference type="EMBL" id="GBRH01187806">
    <property type="protein sequence ID" value="JAE10090.1"/>
    <property type="molecule type" value="Transcribed_RNA"/>
</dbReference>
<evidence type="ECO:0000313" key="1">
    <source>
        <dbReference type="EMBL" id="JAE10090.1"/>
    </source>
</evidence>
<dbReference type="AlphaFoldDB" id="A0A0A9FAR5"/>
<organism evidence="1">
    <name type="scientific">Arundo donax</name>
    <name type="common">Giant reed</name>
    <name type="synonym">Donax arundinaceus</name>
    <dbReference type="NCBI Taxonomy" id="35708"/>
    <lineage>
        <taxon>Eukaryota</taxon>
        <taxon>Viridiplantae</taxon>
        <taxon>Streptophyta</taxon>
        <taxon>Embryophyta</taxon>
        <taxon>Tracheophyta</taxon>
        <taxon>Spermatophyta</taxon>
        <taxon>Magnoliopsida</taxon>
        <taxon>Liliopsida</taxon>
        <taxon>Poales</taxon>
        <taxon>Poaceae</taxon>
        <taxon>PACMAD clade</taxon>
        <taxon>Arundinoideae</taxon>
        <taxon>Arundineae</taxon>
        <taxon>Arundo</taxon>
    </lineage>
</organism>
<proteinExistence type="predicted"/>